<feature type="transmembrane region" description="Helical" evidence="13">
    <location>
        <begin position="63"/>
        <end position="84"/>
    </location>
</feature>
<dbReference type="Gene3D" id="1.10.287.770">
    <property type="entry name" value="YojJ-like"/>
    <property type="match status" value="1"/>
</dbReference>
<dbReference type="PROSITE" id="PS01206">
    <property type="entry name" value="ASC"/>
    <property type="match status" value="1"/>
</dbReference>
<sequence>MRINQVRKVKRKRQLIAAWQHQQQQQSSCESAWMCLIKRYTVYSHIHGFYQLFWPTMRRRMRLLWTLALLCALIVLIYVTYLLAERHQRKRFHTVVDDSRWPIVNIAFPVILVCNKNRLNWSRLTEIRERHNISDADLALVERVLTAFDAVTTSRLDVFASLQGERLETLNHLNFTQLVSEMAWRCDEMLGECSWLTKSRNCCELFRPRRLPQGPCLAFNELEQRASAETGLGTGISFRLLLNEAKHAPGNRELKGFVLDVVEPGVWTGFPMSVPPYADINIGLSAVYHFYDRGTFALHSNQRECLSDYEQDSHQFLTLLGFKYMLENCQAECQQLYMLRYCNCTLDLFYPPSNHVPCKLKDLPCLAAHSHLLQNFEQLGEQSFVAQKESGLICDCLYNCKSLTLLTDVRQSGFLPWKRTKGNNNEYSQSSNRSIFVNIFYDSSVILVYRTSLIYSWIDLIVSFGAIFQLCLGCSIISLLELCYFGLFDVPRFCWSRYESLDFPEIAVLGGYDPYGYDNFEGRVLYQNSVLPSRVRAENGYASFNTVSEAIQAASYELLLSNETVSYAWERTI</sequence>
<evidence type="ECO:0000256" key="4">
    <source>
        <dbReference type="ARBA" id="ARBA00022461"/>
    </source>
</evidence>
<organism evidence="14 15">
    <name type="scientific">Drosophila hydei</name>
    <name type="common">Fruit fly</name>
    <dbReference type="NCBI Taxonomy" id="7224"/>
    <lineage>
        <taxon>Eukaryota</taxon>
        <taxon>Metazoa</taxon>
        <taxon>Ecdysozoa</taxon>
        <taxon>Arthropoda</taxon>
        <taxon>Hexapoda</taxon>
        <taxon>Insecta</taxon>
        <taxon>Pterygota</taxon>
        <taxon>Neoptera</taxon>
        <taxon>Endopterygota</taxon>
        <taxon>Diptera</taxon>
        <taxon>Brachycera</taxon>
        <taxon>Muscomorpha</taxon>
        <taxon>Ephydroidea</taxon>
        <taxon>Drosophilidae</taxon>
        <taxon>Drosophila</taxon>
    </lineage>
</organism>
<evidence type="ECO:0000256" key="3">
    <source>
        <dbReference type="ARBA" id="ARBA00022448"/>
    </source>
</evidence>
<accession>A0A6J1M7C4</accession>
<dbReference type="InterPro" id="IPR006616">
    <property type="entry name" value="DM9_repeat"/>
</dbReference>
<proteinExistence type="inferred from homology"/>
<evidence type="ECO:0000256" key="2">
    <source>
        <dbReference type="ARBA" id="ARBA00007193"/>
    </source>
</evidence>
<dbReference type="PRINTS" id="PR01078">
    <property type="entry name" value="AMINACHANNEL"/>
</dbReference>
<dbReference type="GO" id="GO:0015280">
    <property type="term" value="F:ligand-gated sodium channel activity"/>
    <property type="evidence" value="ECO:0007669"/>
    <property type="project" value="TreeGrafter"/>
</dbReference>
<evidence type="ECO:0000256" key="8">
    <source>
        <dbReference type="ARBA" id="ARBA00023065"/>
    </source>
</evidence>
<dbReference type="OrthoDB" id="5874059at2759"/>
<keyword evidence="6 13" id="KW-1133">Transmembrane helix</keyword>
<comment type="similarity">
    <text evidence="2 12">Belongs to the amiloride-sensitive sodium channel (TC 1.A.6) family.</text>
</comment>
<dbReference type="AlphaFoldDB" id="A0A6J1M7C4"/>
<protein>
    <submittedName>
        <fullName evidence="15">Pickpocket protein 19</fullName>
    </submittedName>
</protein>
<keyword evidence="9 13" id="KW-0472">Membrane</keyword>
<dbReference type="RefSeq" id="XP_023175075.2">
    <property type="nucleotide sequence ID" value="XM_023319307.2"/>
</dbReference>
<keyword evidence="3 12" id="KW-0813">Transport</keyword>
<keyword evidence="4 12" id="KW-0894">Sodium channel</keyword>
<evidence type="ECO:0000256" key="5">
    <source>
        <dbReference type="ARBA" id="ARBA00022692"/>
    </source>
</evidence>
<dbReference type="Gene3D" id="2.60.470.10">
    <property type="entry name" value="Acid-sensing ion channels like domains"/>
    <property type="match status" value="1"/>
</dbReference>
<evidence type="ECO:0000313" key="15">
    <source>
        <dbReference type="RefSeq" id="XP_023175075.2"/>
    </source>
</evidence>
<dbReference type="InterPro" id="IPR001873">
    <property type="entry name" value="ENaC"/>
</dbReference>
<keyword evidence="5 12" id="KW-0812">Transmembrane</keyword>
<dbReference type="PANTHER" id="PTHR11690:SF288">
    <property type="entry name" value="AMILORIDE-SENSITIVE NA+ CHANNEL-RELATED"/>
    <property type="match status" value="1"/>
</dbReference>
<evidence type="ECO:0000256" key="1">
    <source>
        <dbReference type="ARBA" id="ARBA00004141"/>
    </source>
</evidence>
<evidence type="ECO:0000256" key="10">
    <source>
        <dbReference type="ARBA" id="ARBA00023201"/>
    </source>
</evidence>
<dbReference type="Pfam" id="PF11901">
    <property type="entry name" value="DM9"/>
    <property type="match status" value="1"/>
</dbReference>
<evidence type="ECO:0000256" key="11">
    <source>
        <dbReference type="ARBA" id="ARBA00023303"/>
    </source>
</evidence>
<keyword evidence="7" id="KW-0915">Sodium</keyword>
<evidence type="ECO:0000256" key="6">
    <source>
        <dbReference type="ARBA" id="ARBA00022989"/>
    </source>
</evidence>
<evidence type="ECO:0000256" key="9">
    <source>
        <dbReference type="ARBA" id="ARBA00023136"/>
    </source>
</evidence>
<feature type="transmembrane region" description="Helical" evidence="13">
    <location>
        <begin position="464"/>
        <end position="487"/>
    </location>
</feature>
<dbReference type="PANTHER" id="PTHR11690">
    <property type="entry name" value="AMILORIDE-SENSITIVE SODIUM CHANNEL-RELATED"/>
    <property type="match status" value="1"/>
</dbReference>
<dbReference type="GO" id="GO:0005886">
    <property type="term" value="C:plasma membrane"/>
    <property type="evidence" value="ECO:0007669"/>
    <property type="project" value="TreeGrafter"/>
</dbReference>
<keyword evidence="10 12" id="KW-0739">Sodium transport</keyword>
<dbReference type="OMA" id="LRYCNCT"/>
<reference evidence="15" key="1">
    <citation type="submission" date="2025-08" db="UniProtKB">
        <authorList>
            <consortium name="RefSeq"/>
        </authorList>
    </citation>
    <scope>IDENTIFICATION</scope>
    <source>
        <strain evidence="15">15085-1641.00</strain>
        <tissue evidence="15">Whole body</tissue>
    </source>
</reference>
<evidence type="ECO:0000313" key="14">
    <source>
        <dbReference type="Proteomes" id="UP000504633"/>
    </source>
</evidence>
<dbReference type="SMART" id="SM00696">
    <property type="entry name" value="DM9"/>
    <property type="match status" value="1"/>
</dbReference>
<evidence type="ECO:0000256" key="12">
    <source>
        <dbReference type="RuleBase" id="RU000679"/>
    </source>
</evidence>
<dbReference type="GeneID" id="111602306"/>
<dbReference type="Pfam" id="PF00858">
    <property type="entry name" value="ASC"/>
    <property type="match status" value="1"/>
</dbReference>
<gene>
    <name evidence="15" type="primary">LOC111602306</name>
</gene>
<dbReference type="Proteomes" id="UP000504633">
    <property type="component" value="Unplaced"/>
</dbReference>
<dbReference type="InterPro" id="IPR020903">
    <property type="entry name" value="ENaC_CS"/>
</dbReference>
<keyword evidence="14" id="KW-1185">Reference proteome</keyword>
<dbReference type="KEGG" id="dhe:111602306"/>
<evidence type="ECO:0000256" key="7">
    <source>
        <dbReference type="ARBA" id="ARBA00023053"/>
    </source>
</evidence>
<evidence type="ECO:0000256" key="13">
    <source>
        <dbReference type="SAM" id="Phobius"/>
    </source>
</evidence>
<name>A0A6J1M7C4_DROHY</name>
<comment type="subcellular location">
    <subcellularLocation>
        <location evidence="1">Membrane</location>
        <topology evidence="1">Multi-pass membrane protein</topology>
    </subcellularLocation>
</comment>
<keyword evidence="11 12" id="KW-0407">Ion channel</keyword>
<keyword evidence="8 12" id="KW-0406">Ion transport</keyword>